<dbReference type="Gene3D" id="3.30.200.20">
    <property type="entry name" value="Phosphorylase Kinase, domain 1"/>
    <property type="match status" value="2"/>
</dbReference>
<dbReference type="GO" id="GO:0007166">
    <property type="term" value="P:cell surface receptor signaling pathway"/>
    <property type="evidence" value="ECO:0007669"/>
    <property type="project" value="InterPro"/>
</dbReference>
<keyword evidence="4" id="KW-0418">Kinase</keyword>
<dbReference type="PANTHER" id="PTHR27005:SF468">
    <property type="entry name" value="OS01G0310500 PROTEIN"/>
    <property type="match status" value="1"/>
</dbReference>
<evidence type="ECO:0000256" key="5">
    <source>
        <dbReference type="ARBA" id="ARBA00022840"/>
    </source>
</evidence>
<keyword evidence="3 6" id="KW-0547">Nucleotide-binding</keyword>
<comment type="similarity">
    <text evidence="7">Belongs to the protein kinase superfamily.</text>
</comment>
<dbReference type="AlphaFoldDB" id="A0A0D9XT70"/>
<evidence type="ECO:0000256" key="2">
    <source>
        <dbReference type="ARBA" id="ARBA00022679"/>
    </source>
</evidence>
<feature type="binding site" evidence="6">
    <location>
        <position position="72"/>
    </location>
    <ligand>
        <name>ATP</name>
        <dbReference type="ChEBI" id="CHEBI:30616"/>
    </ligand>
</feature>
<name>A0A0D9XT70_9ORYZ</name>
<evidence type="ECO:0000259" key="8">
    <source>
        <dbReference type="PROSITE" id="PS50011"/>
    </source>
</evidence>
<dbReference type="eggNOG" id="KOG1187">
    <property type="taxonomic scope" value="Eukaryota"/>
</dbReference>
<dbReference type="Pfam" id="PF07714">
    <property type="entry name" value="PK_Tyr_Ser-Thr"/>
    <property type="match status" value="1"/>
</dbReference>
<accession>A0A0D9XT70</accession>
<dbReference type="FunFam" id="3.30.200.20:FF:000337">
    <property type="entry name" value="Wall-associated receptor kinase 3"/>
    <property type="match status" value="1"/>
</dbReference>
<reference evidence="10" key="2">
    <citation type="submission" date="2013-12" db="EMBL/GenBank/DDBJ databases">
        <authorList>
            <person name="Yu Y."/>
            <person name="Lee S."/>
            <person name="de Baynast K."/>
            <person name="Wissotski M."/>
            <person name="Liu L."/>
            <person name="Talag J."/>
            <person name="Goicoechea J."/>
            <person name="Angelova A."/>
            <person name="Jetty R."/>
            <person name="Kudrna D."/>
            <person name="Golser W."/>
            <person name="Rivera L."/>
            <person name="Zhang J."/>
            <person name="Wing R."/>
        </authorList>
    </citation>
    <scope>NUCLEOTIDE SEQUENCE</scope>
</reference>
<dbReference type="EnsemblPlants" id="LPERR11G13600.1">
    <property type="protein sequence ID" value="LPERR11G13600.1"/>
    <property type="gene ID" value="LPERR11G13600"/>
</dbReference>
<feature type="domain" description="Protein kinase" evidence="8">
    <location>
        <begin position="43"/>
        <end position="313"/>
    </location>
</feature>
<evidence type="ECO:0000313" key="9">
    <source>
        <dbReference type="EnsemblPlants" id="LPERR11G13600.1"/>
    </source>
</evidence>
<evidence type="ECO:0000256" key="1">
    <source>
        <dbReference type="ARBA" id="ARBA00022527"/>
    </source>
</evidence>
<evidence type="ECO:0000256" key="3">
    <source>
        <dbReference type="ARBA" id="ARBA00022741"/>
    </source>
</evidence>
<evidence type="ECO:0000256" key="7">
    <source>
        <dbReference type="RuleBase" id="RU000304"/>
    </source>
</evidence>
<dbReference type="Gene3D" id="1.10.510.10">
    <property type="entry name" value="Transferase(Phosphotransferase) domain 1"/>
    <property type="match status" value="1"/>
</dbReference>
<dbReference type="InterPro" id="IPR000719">
    <property type="entry name" value="Prot_kinase_dom"/>
</dbReference>
<dbReference type="InterPro" id="IPR017441">
    <property type="entry name" value="Protein_kinase_ATP_BS"/>
</dbReference>
<keyword evidence="5 6" id="KW-0067">ATP-binding</keyword>
<dbReference type="Gramene" id="LPERR11G13600.1">
    <property type="protein sequence ID" value="LPERR11G13600.1"/>
    <property type="gene ID" value="LPERR11G13600"/>
</dbReference>
<dbReference type="InterPro" id="IPR008271">
    <property type="entry name" value="Ser/Thr_kinase_AS"/>
</dbReference>
<proteinExistence type="inferred from homology"/>
<evidence type="ECO:0000256" key="4">
    <source>
        <dbReference type="ARBA" id="ARBA00022777"/>
    </source>
</evidence>
<reference evidence="9" key="3">
    <citation type="submission" date="2015-04" db="UniProtKB">
        <authorList>
            <consortium name="EnsemblPlants"/>
        </authorList>
    </citation>
    <scope>IDENTIFICATION</scope>
</reference>
<organism evidence="9 10">
    <name type="scientific">Leersia perrieri</name>
    <dbReference type="NCBI Taxonomy" id="77586"/>
    <lineage>
        <taxon>Eukaryota</taxon>
        <taxon>Viridiplantae</taxon>
        <taxon>Streptophyta</taxon>
        <taxon>Embryophyta</taxon>
        <taxon>Tracheophyta</taxon>
        <taxon>Spermatophyta</taxon>
        <taxon>Magnoliopsida</taxon>
        <taxon>Liliopsida</taxon>
        <taxon>Poales</taxon>
        <taxon>Poaceae</taxon>
        <taxon>BOP clade</taxon>
        <taxon>Oryzoideae</taxon>
        <taxon>Oryzeae</taxon>
        <taxon>Oryzinae</taxon>
        <taxon>Leersia</taxon>
    </lineage>
</organism>
<dbReference type="InterPro" id="IPR011009">
    <property type="entry name" value="Kinase-like_dom_sf"/>
</dbReference>
<dbReference type="InterPro" id="IPR001245">
    <property type="entry name" value="Ser-Thr/Tyr_kinase_cat_dom"/>
</dbReference>
<sequence>MEHTAIKLATNGLTHGGYDKMWNVDSNHNIKIFTEDEIKRITSNYSTPIGNGGFGDVFKGVIDDEHDLVAVKRYIHTDVRADFMKEVSSHNQISHKNTVKLIGYCTSENTLTIVTEFMPNGNLEAILHNSDISIPLDTRLGIAIGCAEVLSYMHTMHLSNGNLVYHGDIKPANILLGDNLTAKVSDFGLSRLLAGGVTQYTSIIKGTINYMDPIYLRMGCLTPRSDVYSFGIILLELITRKRVKERNINLIESVSEVRTKKEVLKLVDAEIANEGNLDTLEEIMKLAIECLMMEIDKRPRMKNVTKRLVKLWRGVRGAQDIGWLKKGSRFFKWNNAANSEKLGNVRKFMAQELNEITKNYSSAIFHIDSIGSWYRGTLEDNTLVVLEKTDKDDRHSDYSDYRKASIRNAAMISSHISHKNILNLLGCCLEGEFPALVHEYTLLGGPSMTYSCLGNMMTTTISH</sequence>
<evidence type="ECO:0000313" key="10">
    <source>
        <dbReference type="Proteomes" id="UP000032180"/>
    </source>
</evidence>
<dbReference type="GO" id="GO:0004674">
    <property type="term" value="F:protein serine/threonine kinase activity"/>
    <property type="evidence" value="ECO:0007669"/>
    <property type="project" value="UniProtKB-KW"/>
</dbReference>
<keyword evidence="1 7" id="KW-0723">Serine/threonine-protein kinase</keyword>
<dbReference type="PROSITE" id="PS00108">
    <property type="entry name" value="PROTEIN_KINASE_ST"/>
    <property type="match status" value="1"/>
</dbReference>
<dbReference type="PANTHER" id="PTHR27005">
    <property type="entry name" value="WALL-ASSOCIATED RECEPTOR KINASE-LIKE 21"/>
    <property type="match status" value="1"/>
</dbReference>
<dbReference type="PROSITE" id="PS50011">
    <property type="entry name" value="PROTEIN_KINASE_DOM"/>
    <property type="match status" value="1"/>
</dbReference>
<dbReference type="Proteomes" id="UP000032180">
    <property type="component" value="Chromosome 11"/>
</dbReference>
<dbReference type="GO" id="GO:0005524">
    <property type="term" value="F:ATP binding"/>
    <property type="evidence" value="ECO:0007669"/>
    <property type="project" value="UniProtKB-UniRule"/>
</dbReference>
<dbReference type="FunFam" id="1.10.510.10:FF:000474">
    <property type="entry name" value="Wall-associated receptor kinase 3"/>
    <property type="match status" value="1"/>
</dbReference>
<dbReference type="SUPFAM" id="SSF56112">
    <property type="entry name" value="Protein kinase-like (PK-like)"/>
    <property type="match status" value="2"/>
</dbReference>
<protein>
    <recommendedName>
        <fullName evidence="8">Protein kinase domain-containing protein</fullName>
    </recommendedName>
</protein>
<dbReference type="GO" id="GO:0005886">
    <property type="term" value="C:plasma membrane"/>
    <property type="evidence" value="ECO:0007669"/>
    <property type="project" value="TreeGrafter"/>
</dbReference>
<dbReference type="SMART" id="SM00220">
    <property type="entry name" value="S_TKc"/>
    <property type="match status" value="1"/>
</dbReference>
<keyword evidence="2" id="KW-0808">Transferase</keyword>
<dbReference type="HOGENOM" id="CLU_000288_21_4_1"/>
<keyword evidence="10" id="KW-1185">Reference proteome</keyword>
<dbReference type="InterPro" id="IPR045274">
    <property type="entry name" value="WAK-like"/>
</dbReference>
<dbReference type="STRING" id="77586.A0A0D9XT70"/>
<dbReference type="PROSITE" id="PS00107">
    <property type="entry name" value="PROTEIN_KINASE_ATP"/>
    <property type="match status" value="1"/>
</dbReference>
<evidence type="ECO:0000256" key="6">
    <source>
        <dbReference type="PROSITE-ProRule" id="PRU10141"/>
    </source>
</evidence>
<reference evidence="9 10" key="1">
    <citation type="submission" date="2012-08" db="EMBL/GenBank/DDBJ databases">
        <title>Oryza genome evolution.</title>
        <authorList>
            <person name="Wing R.A."/>
        </authorList>
    </citation>
    <scope>NUCLEOTIDE SEQUENCE</scope>
</reference>